<evidence type="ECO:0000256" key="10">
    <source>
        <dbReference type="ARBA" id="ARBA00022840"/>
    </source>
</evidence>
<dbReference type="FunFam" id="3.40.50.300:FF:000855">
    <property type="entry name" value="Guanylate kinase"/>
    <property type="match status" value="1"/>
</dbReference>
<evidence type="ECO:0000256" key="9">
    <source>
        <dbReference type="ARBA" id="ARBA00022777"/>
    </source>
</evidence>
<keyword evidence="10 13" id="KW-0067">ATP-binding</keyword>
<reference evidence="15 16" key="1">
    <citation type="submission" date="2017-06" db="EMBL/GenBank/DDBJ databases">
        <title>Draft genome sequence of anaerobic fermentative bacterium Anaeromicrobium sediminis DY2726D isolated from West Pacific Ocean sediments.</title>
        <authorList>
            <person name="Zeng X."/>
        </authorList>
    </citation>
    <scope>NUCLEOTIDE SEQUENCE [LARGE SCALE GENOMIC DNA]</scope>
    <source>
        <strain evidence="15 16">DY2726D</strain>
    </source>
</reference>
<keyword evidence="6 13" id="KW-0963">Cytoplasm</keyword>
<dbReference type="Gene3D" id="3.40.50.300">
    <property type="entry name" value="P-loop containing nucleotide triphosphate hydrolases"/>
    <property type="match status" value="1"/>
</dbReference>
<organism evidence="15 16">
    <name type="scientific">Anaeromicrobium sediminis</name>
    <dbReference type="NCBI Taxonomy" id="1478221"/>
    <lineage>
        <taxon>Bacteria</taxon>
        <taxon>Bacillati</taxon>
        <taxon>Bacillota</taxon>
        <taxon>Clostridia</taxon>
        <taxon>Peptostreptococcales</taxon>
        <taxon>Thermotaleaceae</taxon>
        <taxon>Anaeromicrobium</taxon>
    </lineage>
</organism>
<keyword evidence="9 13" id="KW-0418">Kinase</keyword>
<dbReference type="InterPro" id="IPR008145">
    <property type="entry name" value="GK/Ca_channel_bsu"/>
</dbReference>
<name>A0A267MHH3_9FIRM</name>
<evidence type="ECO:0000256" key="2">
    <source>
        <dbReference type="ARBA" id="ARBA00004496"/>
    </source>
</evidence>
<evidence type="ECO:0000256" key="5">
    <source>
        <dbReference type="ARBA" id="ARBA00016296"/>
    </source>
</evidence>
<dbReference type="Gene3D" id="3.30.63.10">
    <property type="entry name" value="Guanylate Kinase phosphate binding domain"/>
    <property type="match status" value="1"/>
</dbReference>
<evidence type="ECO:0000256" key="6">
    <source>
        <dbReference type="ARBA" id="ARBA00022490"/>
    </source>
</evidence>
<evidence type="ECO:0000256" key="3">
    <source>
        <dbReference type="ARBA" id="ARBA00005790"/>
    </source>
</evidence>
<proteinExistence type="inferred from homology"/>
<evidence type="ECO:0000256" key="11">
    <source>
        <dbReference type="ARBA" id="ARBA00030128"/>
    </source>
</evidence>
<protein>
    <recommendedName>
        <fullName evidence="5 13">Guanylate kinase</fullName>
        <ecNumber evidence="4 13">2.7.4.8</ecNumber>
    </recommendedName>
    <alternativeName>
        <fullName evidence="11 13">GMP kinase</fullName>
    </alternativeName>
</protein>
<dbReference type="PANTHER" id="PTHR23117">
    <property type="entry name" value="GUANYLATE KINASE-RELATED"/>
    <property type="match status" value="1"/>
</dbReference>
<evidence type="ECO:0000256" key="13">
    <source>
        <dbReference type="HAMAP-Rule" id="MF_00328"/>
    </source>
</evidence>
<dbReference type="GO" id="GO:0005829">
    <property type="term" value="C:cytosol"/>
    <property type="evidence" value="ECO:0007669"/>
    <property type="project" value="TreeGrafter"/>
</dbReference>
<comment type="similarity">
    <text evidence="3 13">Belongs to the guanylate kinase family.</text>
</comment>
<sequence length="205" mass="23431">MRTGQLIVISGPSGAGKGTVCKQLLREIENLKISVSATTRDPREGEVNGINYHFTEKEVFLKGIEEDKFLEHAKVYDNYYGTPKKYVMKEIENGNNVLLEIDIQGALQVKEKYPEGVFIFILPPSMQELKNRIVGRGTETAEAIEKRFKSAYEEIKYVEKYDYCVVNDKVELAVERIKAIITAETCKVKHDIEEIISKFREESIC</sequence>
<dbReference type="Pfam" id="PF00625">
    <property type="entry name" value="Guanylate_kin"/>
    <property type="match status" value="1"/>
</dbReference>
<accession>A0A267MHH3</accession>
<evidence type="ECO:0000256" key="1">
    <source>
        <dbReference type="ARBA" id="ARBA00003531"/>
    </source>
</evidence>
<dbReference type="NCBIfam" id="TIGR03263">
    <property type="entry name" value="guanyl_kin"/>
    <property type="match status" value="1"/>
</dbReference>
<feature type="binding site" evidence="13">
    <location>
        <begin position="11"/>
        <end position="18"/>
    </location>
    <ligand>
        <name>ATP</name>
        <dbReference type="ChEBI" id="CHEBI:30616"/>
    </ligand>
</feature>
<comment type="catalytic activity">
    <reaction evidence="12 13">
        <text>GMP + ATP = GDP + ADP</text>
        <dbReference type="Rhea" id="RHEA:20780"/>
        <dbReference type="ChEBI" id="CHEBI:30616"/>
        <dbReference type="ChEBI" id="CHEBI:58115"/>
        <dbReference type="ChEBI" id="CHEBI:58189"/>
        <dbReference type="ChEBI" id="CHEBI:456216"/>
        <dbReference type="EC" id="2.7.4.8"/>
    </reaction>
</comment>
<evidence type="ECO:0000256" key="4">
    <source>
        <dbReference type="ARBA" id="ARBA00012961"/>
    </source>
</evidence>
<comment type="function">
    <text evidence="1 13">Essential for recycling GMP and indirectly, cGMP.</text>
</comment>
<dbReference type="PROSITE" id="PS00856">
    <property type="entry name" value="GUANYLATE_KINASE_1"/>
    <property type="match status" value="1"/>
</dbReference>
<dbReference type="Proteomes" id="UP000216024">
    <property type="component" value="Unassembled WGS sequence"/>
</dbReference>
<dbReference type="InterPro" id="IPR017665">
    <property type="entry name" value="Guanylate_kinase"/>
</dbReference>
<dbReference type="InterPro" id="IPR008144">
    <property type="entry name" value="Guanylate_kin-like_dom"/>
</dbReference>
<dbReference type="HAMAP" id="MF_00328">
    <property type="entry name" value="Guanylate_kinase"/>
    <property type="match status" value="1"/>
</dbReference>
<dbReference type="EC" id="2.7.4.8" evidence="4 13"/>
<dbReference type="PROSITE" id="PS50052">
    <property type="entry name" value="GUANYLATE_KINASE_2"/>
    <property type="match status" value="1"/>
</dbReference>
<comment type="subcellular location">
    <subcellularLocation>
        <location evidence="2 13">Cytoplasm</location>
    </subcellularLocation>
</comment>
<dbReference type="InterPro" id="IPR020590">
    <property type="entry name" value="Guanylate_kinase_CS"/>
</dbReference>
<keyword evidence="16" id="KW-1185">Reference proteome</keyword>
<evidence type="ECO:0000256" key="7">
    <source>
        <dbReference type="ARBA" id="ARBA00022679"/>
    </source>
</evidence>
<evidence type="ECO:0000313" key="16">
    <source>
        <dbReference type="Proteomes" id="UP000216024"/>
    </source>
</evidence>
<dbReference type="OrthoDB" id="9808150at2"/>
<keyword evidence="8 13" id="KW-0547">Nucleotide-binding</keyword>
<dbReference type="GO" id="GO:0004385">
    <property type="term" value="F:GMP kinase activity"/>
    <property type="evidence" value="ECO:0007669"/>
    <property type="project" value="UniProtKB-UniRule"/>
</dbReference>
<evidence type="ECO:0000259" key="14">
    <source>
        <dbReference type="PROSITE" id="PS50052"/>
    </source>
</evidence>
<dbReference type="GO" id="GO:0005524">
    <property type="term" value="F:ATP binding"/>
    <property type="evidence" value="ECO:0007669"/>
    <property type="project" value="UniProtKB-UniRule"/>
</dbReference>
<dbReference type="SUPFAM" id="SSF52540">
    <property type="entry name" value="P-loop containing nucleoside triphosphate hydrolases"/>
    <property type="match status" value="1"/>
</dbReference>
<dbReference type="CDD" id="cd00071">
    <property type="entry name" value="GMPK"/>
    <property type="match status" value="1"/>
</dbReference>
<keyword evidence="7 13" id="KW-0808">Transferase</keyword>
<evidence type="ECO:0000256" key="12">
    <source>
        <dbReference type="ARBA" id="ARBA00048594"/>
    </source>
</evidence>
<dbReference type="AlphaFoldDB" id="A0A267MHH3"/>
<evidence type="ECO:0000313" key="15">
    <source>
        <dbReference type="EMBL" id="PAB58862.1"/>
    </source>
</evidence>
<comment type="caution">
    <text evidence="15">The sequence shown here is derived from an EMBL/GenBank/DDBJ whole genome shotgun (WGS) entry which is preliminary data.</text>
</comment>
<evidence type="ECO:0000256" key="8">
    <source>
        <dbReference type="ARBA" id="ARBA00022741"/>
    </source>
</evidence>
<dbReference type="InterPro" id="IPR027417">
    <property type="entry name" value="P-loop_NTPase"/>
</dbReference>
<dbReference type="FunFam" id="3.30.63.10:FF:000002">
    <property type="entry name" value="Guanylate kinase 1"/>
    <property type="match status" value="1"/>
</dbReference>
<dbReference type="SMART" id="SM00072">
    <property type="entry name" value="GuKc"/>
    <property type="match status" value="1"/>
</dbReference>
<dbReference type="EMBL" id="NIBG01000011">
    <property type="protein sequence ID" value="PAB58862.1"/>
    <property type="molecule type" value="Genomic_DNA"/>
</dbReference>
<gene>
    <name evidence="13" type="primary">gmk</name>
    <name evidence="15" type="ORF">CCE28_13295</name>
</gene>
<dbReference type="PANTHER" id="PTHR23117:SF13">
    <property type="entry name" value="GUANYLATE KINASE"/>
    <property type="match status" value="1"/>
</dbReference>
<dbReference type="RefSeq" id="WP_095134216.1">
    <property type="nucleotide sequence ID" value="NZ_NIBG01000011.1"/>
</dbReference>
<feature type="domain" description="Guanylate kinase-like" evidence="14">
    <location>
        <begin position="4"/>
        <end position="182"/>
    </location>
</feature>